<sequence length="375" mass="41530">MGCSASKRNKATVDIYRPPPSSFALFDINAIDEPWVKAEQAQEEKQEKPTHVPAVILEKLSTFETDAPHSWDEVSKALEDLKPAMNTNNIKKLEAPTSSPKPAPAANQVNKQQQQVRKSLTFHTLEEFEAKQSSKPAPNELRKTESMKKETTTTKPAITKPTTELNKPEPRPISDSSAGFKLKENIFILRDRQEREKEGRMANYDKLMSKRDPLSEFPEICPPGGADSVVIYTTSLRGVRRTFEDCSKVRGIFEVLRVVFDERDVSLHGEFLNELRNLLGEEASVPRVFVKGRYVGGVEEVSELNELGKLGKILNVARVEKGVGRQACGGCGGARFVPCMDCGGSCKVVVSGDKKERCGKCNENGLVHCPACLLI</sequence>
<feature type="compositionally biased region" description="Basic and acidic residues" evidence="1">
    <location>
        <begin position="140"/>
        <end position="152"/>
    </location>
</feature>
<evidence type="ECO:0000259" key="2">
    <source>
        <dbReference type="Pfam" id="PF00462"/>
    </source>
</evidence>
<dbReference type="Proteomes" id="UP000187203">
    <property type="component" value="Unassembled WGS sequence"/>
</dbReference>
<dbReference type="InterPro" id="IPR002109">
    <property type="entry name" value="Glutaredoxin"/>
</dbReference>
<dbReference type="OrthoDB" id="423313at2759"/>
<evidence type="ECO:0000313" key="3">
    <source>
        <dbReference type="EMBL" id="OMP02889.1"/>
    </source>
</evidence>
<feature type="region of interest" description="Disordered" evidence="1">
    <location>
        <begin position="92"/>
        <end position="176"/>
    </location>
</feature>
<dbReference type="InterPro" id="IPR036249">
    <property type="entry name" value="Thioredoxin-like_sf"/>
</dbReference>
<dbReference type="FunFam" id="3.40.30.10:FF:000273">
    <property type="entry name" value="Glutaredoxin family protein"/>
    <property type="match status" value="1"/>
</dbReference>
<gene>
    <name evidence="3" type="ORF">COLO4_10732</name>
</gene>
<dbReference type="SUPFAM" id="SSF52833">
    <property type="entry name" value="Thioredoxin-like"/>
    <property type="match status" value="1"/>
</dbReference>
<name>A0A1R3K739_9ROSI</name>
<comment type="caution">
    <text evidence="3">The sequence shown here is derived from an EMBL/GenBank/DDBJ whole genome shotgun (WGS) entry which is preliminary data.</text>
</comment>
<reference evidence="4" key="1">
    <citation type="submission" date="2013-09" db="EMBL/GenBank/DDBJ databases">
        <title>Corchorus olitorius genome sequencing.</title>
        <authorList>
            <person name="Alam M."/>
            <person name="Haque M.S."/>
            <person name="Islam M.S."/>
            <person name="Emdad E.M."/>
            <person name="Islam M.M."/>
            <person name="Ahmed B."/>
            <person name="Halim A."/>
            <person name="Hossen Q.M.M."/>
            <person name="Hossain M.Z."/>
            <person name="Ahmed R."/>
            <person name="Khan M.M."/>
            <person name="Islam R."/>
            <person name="Rashid M.M."/>
            <person name="Khan S.A."/>
            <person name="Rahman M.S."/>
            <person name="Alam M."/>
            <person name="Yahiya A.S."/>
            <person name="Khan M.S."/>
            <person name="Azam M.S."/>
            <person name="Haque T."/>
            <person name="Lashkar M.Z.H."/>
            <person name="Akhand A.I."/>
            <person name="Morshed G."/>
            <person name="Roy S."/>
            <person name="Uddin K.S."/>
            <person name="Rabeya T."/>
            <person name="Hossain A.S."/>
            <person name="Chowdhury A."/>
            <person name="Snigdha A.R."/>
            <person name="Mortoza M.S."/>
            <person name="Matin S.A."/>
            <person name="Hoque S.M.E."/>
            <person name="Islam M.K."/>
            <person name="Roy D.K."/>
            <person name="Haider R."/>
            <person name="Moosa M.M."/>
            <person name="Elias S.M."/>
            <person name="Hasan A.M."/>
            <person name="Jahan S."/>
            <person name="Shafiuddin M."/>
            <person name="Mahmood N."/>
            <person name="Shommy N.S."/>
        </authorList>
    </citation>
    <scope>NUCLEOTIDE SEQUENCE [LARGE SCALE GENOMIC DNA]</scope>
    <source>
        <strain evidence="4">cv. O-4</strain>
    </source>
</reference>
<feature type="compositionally biased region" description="Low complexity" evidence="1">
    <location>
        <begin position="95"/>
        <end position="118"/>
    </location>
</feature>
<dbReference type="Pfam" id="PF00462">
    <property type="entry name" value="Glutaredoxin"/>
    <property type="match status" value="1"/>
</dbReference>
<feature type="domain" description="Glutaredoxin" evidence="2">
    <location>
        <begin position="229"/>
        <end position="295"/>
    </location>
</feature>
<dbReference type="PANTHER" id="PTHR45669">
    <property type="entry name" value="GLUTAREDOXIN DOMAIN-CONTAINING CYSTEINE-RICH PROTEIN CG12206-RELATED"/>
    <property type="match status" value="1"/>
</dbReference>
<dbReference type="AlphaFoldDB" id="A0A1R3K739"/>
<proteinExistence type="predicted"/>
<feature type="compositionally biased region" description="Low complexity" evidence="1">
    <location>
        <begin position="153"/>
        <end position="164"/>
    </location>
</feature>
<keyword evidence="4" id="KW-1185">Reference proteome</keyword>
<dbReference type="Pfam" id="PF23733">
    <property type="entry name" value="GRXCR1-2_C"/>
    <property type="match status" value="1"/>
</dbReference>
<dbReference type="PROSITE" id="PS51354">
    <property type="entry name" value="GLUTAREDOXIN_2"/>
    <property type="match status" value="1"/>
</dbReference>
<evidence type="ECO:0000313" key="4">
    <source>
        <dbReference type="Proteomes" id="UP000187203"/>
    </source>
</evidence>
<organism evidence="3 4">
    <name type="scientific">Corchorus olitorius</name>
    <dbReference type="NCBI Taxonomy" id="93759"/>
    <lineage>
        <taxon>Eukaryota</taxon>
        <taxon>Viridiplantae</taxon>
        <taxon>Streptophyta</taxon>
        <taxon>Embryophyta</taxon>
        <taxon>Tracheophyta</taxon>
        <taxon>Spermatophyta</taxon>
        <taxon>Magnoliopsida</taxon>
        <taxon>eudicotyledons</taxon>
        <taxon>Gunneridae</taxon>
        <taxon>Pentapetalae</taxon>
        <taxon>rosids</taxon>
        <taxon>malvids</taxon>
        <taxon>Malvales</taxon>
        <taxon>Malvaceae</taxon>
        <taxon>Grewioideae</taxon>
        <taxon>Apeibeae</taxon>
        <taxon>Corchorus</taxon>
    </lineage>
</organism>
<dbReference type="Gene3D" id="3.40.30.10">
    <property type="entry name" value="Glutaredoxin"/>
    <property type="match status" value="1"/>
</dbReference>
<dbReference type="PANTHER" id="PTHR45669:SF7">
    <property type="entry name" value="F1N19.7"/>
    <property type="match status" value="1"/>
</dbReference>
<evidence type="ECO:0000256" key="1">
    <source>
        <dbReference type="SAM" id="MobiDB-lite"/>
    </source>
</evidence>
<protein>
    <submittedName>
        <fullName evidence="3">Glutaredoxin</fullName>
    </submittedName>
</protein>
<accession>A0A1R3K739</accession>
<dbReference type="CDD" id="cd03031">
    <property type="entry name" value="GRX_GRX_like"/>
    <property type="match status" value="1"/>
</dbReference>
<dbReference type="EMBL" id="AWUE01014576">
    <property type="protein sequence ID" value="OMP02889.1"/>
    <property type="molecule type" value="Genomic_DNA"/>
</dbReference>